<organism evidence="2 3">
    <name type="scientific">Tulasnella calospora MUT 4182</name>
    <dbReference type="NCBI Taxonomy" id="1051891"/>
    <lineage>
        <taxon>Eukaryota</taxon>
        <taxon>Fungi</taxon>
        <taxon>Dikarya</taxon>
        <taxon>Basidiomycota</taxon>
        <taxon>Agaricomycotina</taxon>
        <taxon>Agaricomycetes</taxon>
        <taxon>Cantharellales</taxon>
        <taxon>Tulasnellaceae</taxon>
        <taxon>Tulasnella</taxon>
    </lineage>
</organism>
<feature type="non-terminal residue" evidence="2">
    <location>
        <position position="342"/>
    </location>
</feature>
<reference evidence="2 3" key="1">
    <citation type="submission" date="2014-04" db="EMBL/GenBank/DDBJ databases">
        <authorList>
            <consortium name="DOE Joint Genome Institute"/>
            <person name="Kuo A."/>
            <person name="Girlanda M."/>
            <person name="Perotto S."/>
            <person name="Kohler A."/>
            <person name="Nagy L.G."/>
            <person name="Floudas D."/>
            <person name="Copeland A."/>
            <person name="Barry K.W."/>
            <person name="Cichocki N."/>
            <person name="Veneault-Fourrey C."/>
            <person name="LaButti K."/>
            <person name="Lindquist E.A."/>
            <person name="Lipzen A."/>
            <person name="Lundell T."/>
            <person name="Morin E."/>
            <person name="Murat C."/>
            <person name="Sun H."/>
            <person name="Tunlid A."/>
            <person name="Henrissat B."/>
            <person name="Grigoriev I.V."/>
            <person name="Hibbett D.S."/>
            <person name="Martin F."/>
            <person name="Nordberg H.P."/>
            <person name="Cantor M.N."/>
            <person name="Hua S.X."/>
        </authorList>
    </citation>
    <scope>NUCLEOTIDE SEQUENCE [LARGE SCALE GENOMIC DNA]</scope>
    <source>
        <strain evidence="2 3">MUT 4182</strain>
    </source>
</reference>
<dbReference type="Proteomes" id="UP000054248">
    <property type="component" value="Unassembled WGS sequence"/>
</dbReference>
<evidence type="ECO:0000313" key="2">
    <source>
        <dbReference type="EMBL" id="KIO26853.1"/>
    </source>
</evidence>
<feature type="region of interest" description="Disordered" evidence="1">
    <location>
        <begin position="1"/>
        <end position="26"/>
    </location>
</feature>
<sequence>MVIFSFGGRKSSPSHADTKASTTPVSSSKWACLKSRLSGRKNKEVIDTKIVANPRASIKIPPNEPERQNFFPRIRAFTGSAAPPDLPTAAGLYLGKEPLRSRTKNSGNYRSLSPDGQVAPSRSEYNYLSLAPSRANMFGAAGPAEHQALPSATEEDESVGYEAESSEHPAPISSSNQTAPKAAVRFVEGIQRGTIREFEPAPALELFIPSSLYEDDYLSACLSRGTEAQSRRSRLRSQQAQPTMLPREPADQFLAPTRHTKLSATGSAENDDRTANTRVNESAVNEAGPSPFAAPIYPTSLSHRKPKKVARLTPILEPVSKDVIRSIAVSSSLHGEDERNEL</sequence>
<feature type="compositionally biased region" description="Polar residues" evidence="1">
    <location>
        <begin position="11"/>
        <end position="26"/>
    </location>
</feature>
<feature type="region of interest" description="Disordered" evidence="1">
    <location>
        <begin position="99"/>
        <end position="120"/>
    </location>
</feature>
<evidence type="ECO:0000256" key="1">
    <source>
        <dbReference type="SAM" id="MobiDB-lite"/>
    </source>
</evidence>
<keyword evidence="3" id="KW-1185">Reference proteome</keyword>
<proteinExistence type="predicted"/>
<gene>
    <name evidence="2" type="ORF">M407DRAFT_23911</name>
</gene>
<accession>A0A0C3KZR6</accession>
<feature type="region of interest" description="Disordered" evidence="1">
    <location>
        <begin position="226"/>
        <end position="249"/>
    </location>
</feature>
<dbReference type="EMBL" id="KN823018">
    <property type="protein sequence ID" value="KIO26853.1"/>
    <property type="molecule type" value="Genomic_DNA"/>
</dbReference>
<name>A0A0C3KZR6_9AGAM</name>
<dbReference type="AlphaFoldDB" id="A0A0C3KZR6"/>
<reference evidence="3" key="2">
    <citation type="submission" date="2015-01" db="EMBL/GenBank/DDBJ databases">
        <title>Evolutionary Origins and Diversification of the Mycorrhizal Mutualists.</title>
        <authorList>
            <consortium name="DOE Joint Genome Institute"/>
            <consortium name="Mycorrhizal Genomics Consortium"/>
            <person name="Kohler A."/>
            <person name="Kuo A."/>
            <person name="Nagy L.G."/>
            <person name="Floudas D."/>
            <person name="Copeland A."/>
            <person name="Barry K.W."/>
            <person name="Cichocki N."/>
            <person name="Veneault-Fourrey C."/>
            <person name="LaButti K."/>
            <person name="Lindquist E.A."/>
            <person name="Lipzen A."/>
            <person name="Lundell T."/>
            <person name="Morin E."/>
            <person name="Murat C."/>
            <person name="Riley R."/>
            <person name="Ohm R."/>
            <person name="Sun H."/>
            <person name="Tunlid A."/>
            <person name="Henrissat B."/>
            <person name="Grigoriev I.V."/>
            <person name="Hibbett D.S."/>
            <person name="Martin F."/>
        </authorList>
    </citation>
    <scope>NUCLEOTIDE SEQUENCE [LARGE SCALE GENOMIC DNA]</scope>
    <source>
        <strain evidence="3">MUT 4182</strain>
    </source>
</reference>
<protein>
    <submittedName>
        <fullName evidence="2">Uncharacterized protein</fullName>
    </submittedName>
</protein>
<feature type="region of interest" description="Disordered" evidence="1">
    <location>
        <begin position="144"/>
        <end position="177"/>
    </location>
</feature>
<evidence type="ECO:0000313" key="3">
    <source>
        <dbReference type="Proteomes" id="UP000054248"/>
    </source>
</evidence>
<dbReference type="HOGENOM" id="CLU_812745_0_0_1"/>